<dbReference type="InterPro" id="IPR004045">
    <property type="entry name" value="Glutathione_S-Trfase_N"/>
</dbReference>
<accession>A0AAW9S1A3</accession>
<name>A0AAW9S1A3_9HYPH</name>
<dbReference type="GO" id="GO:0006749">
    <property type="term" value="P:glutathione metabolic process"/>
    <property type="evidence" value="ECO:0007669"/>
    <property type="project" value="TreeGrafter"/>
</dbReference>
<dbReference type="CDD" id="cd03194">
    <property type="entry name" value="GST_C_3"/>
    <property type="match status" value="1"/>
</dbReference>
<organism evidence="2 3">
    <name type="scientific">Microbaculum marinum</name>
    <dbReference type="NCBI Taxonomy" id="1764581"/>
    <lineage>
        <taxon>Bacteria</taxon>
        <taxon>Pseudomonadati</taxon>
        <taxon>Pseudomonadota</taxon>
        <taxon>Alphaproteobacteria</taxon>
        <taxon>Hyphomicrobiales</taxon>
        <taxon>Tepidamorphaceae</taxon>
        <taxon>Microbaculum</taxon>
    </lineage>
</organism>
<dbReference type="Proteomes" id="UP001378188">
    <property type="component" value="Unassembled WGS sequence"/>
</dbReference>
<dbReference type="PANTHER" id="PTHR42673">
    <property type="entry name" value="MALEYLACETOACETATE ISOMERASE"/>
    <property type="match status" value="1"/>
</dbReference>
<dbReference type="RefSeq" id="WP_340332037.1">
    <property type="nucleotide sequence ID" value="NZ_JAZHOF010000011.1"/>
</dbReference>
<dbReference type="Gene3D" id="3.40.30.10">
    <property type="entry name" value="Glutaredoxin"/>
    <property type="match status" value="1"/>
</dbReference>
<evidence type="ECO:0000313" key="2">
    <source>
        <dbReference type="EMBL" id="MEJ8574340.1"/>
    </source>
</evidence>
<keyword evidence="3" id="KW-1185">Reference proteome</keyword>
<dbReference type="SUPFAM" id="SSF52833">
    <property type="entry name" value="Thioredoxin-like"/>
    <property type="match status" value="1"/>
</dbReference>
<feature type="domain" description="GST N-terminal" evidence="1">
    <location>
        <begin position="2"/>
        <end position="82"/>
    </location>
</feature>
<dbReference type="EMBL" id="JAZHOF010000011">
    <property type="protein sequence ID" value="MEJ8574340.1"/>
    <property type="molecule type" value="Genomic_DNA"/>
</dbReference>
<dbReference type="Pfam" id="PF13410">
    <property type="entry name" value="GST_C_2"/>
    <property type="match status" value="1"/>
</dbReference>
<reference evidence="2 3" key="1">
    <citation type="submission" date="2024-02" db="EMBL/GenBank/DDBJ databases">
        <title>Genome analysis and characterization of Microbaculum marinisediminis sp. nov., isolated from marine sediment.</title>
        <authorList>
            <person name="Du Z.-J."/>
            <person name="Ye Y.-Q."/>
            <person name="Zhang Z.-R."/>
            <person name="Yuan S.-M."/>
            <person name="Zhang X.-Y."/>
        </authorList>
    </citation>
    <scope>NUCLEOTIDE SEQUENCE [LARGE SCALE GENOMIC DNA]</scope>
    <source>
        <strain evidence="2 3">SDUM1044001</strain>
    </source>
</reference>
<evidence type="ECO:0000313" key="3">
    <source>
        <dbReference type="Proteomes" id="UP001378188"/>
    </source>
</evidence>
<dbReference type="GO" id="GO:0006559">
    <property type="term" value="P:L-phenylalanine catabolic process"/>
    <property type="evidence" value="ECO:0007669"/>
    <property type="project" value="TreeGrafter"/>
</dbReference>
<dbReference type="Pfam" id="PF13409">
    <property type="entry name" value="GST_N_2"/>
    <property type="match status" value="1"/>
</dbReference>
<dbReference type="FunFam" id="3.40.30.10:FF:000206">
    <property type="entry name" value="Probable glutathione S-transferase"/>
    <property type="match status" value="1"/>
</dbReference>
<dbReference type="Gene3D" id="1.20.1050.10">
    <property type="match status" value="1"/>
</dbReference>
<dbReference type="GO" id="GO:0016034">
    <property type="term" value="F:maleylacetoacetate isomerase activity"/>
    <property type="evidence" value="ECO:0007669"/>
    <property type="project" value="TreeGrafter"/>
</dbReference>
<dbReference type="PROSITE" id="PS50404">
    <property type="entry name" value="GST_NTER"/>
    <property type="match status" value="1"/>
</dbReference>
<dbReference type="GO" id="GO:0004364">
    <property type="term" value="F:glutathione transferase activity"/>
    <property type="evidence" value="ECO:0007669"/>
    <property type="project" value="TreeGrafter"/>
</dbReference>
<dbReference type="CDD" id="cd03043">
    <property type="entry name" value="GST_N_1"/>
    <property type="match status" value="1"/>
</dbReference>
<evidence type="ECO:0000259" key="1">
    <source>
        <dbReference type="PROSITE" id="PS50404"/>
    </source>
</evidence>
<dbReference type="InterPro" id="IPR036249">
    <property type="entry name" value="Thioredoxin-like_sf"/>
</dbReference>
<dbReference type="SUPFAM" id="SSF47616">
    <property type="entry name" value="GST C-terminal domain-like"/>
    <property type="match status" value="1"/>
</dbReference>
<sequence length="223" mass="25178">MLQLVIGNKNYSSWSLRPWLAMRHLEIPFEEILIPLDQDDTKTRILAHSPGGKVPVLKDGDVTVWESLSILEYLAETFPDRGLWPDDVAARAHARTVSCEMHAGFSALRSACPMNLRKRFAYRDRGSEVTRDVARIQQMWGECRRRFGSEGPFLFGRFSAADAMFAPVVARFETYSIPVDDTVRAYMDAVMGTPAFREWKAAGDAESWVLAHDEVDEPALPAE</sequence>
<dbReference type="AlphaFoldDB" id="A0AAW9S1A3"/>
<comment type="caution">
    <text evidence="2">The sequence shown here is derived from an EMBL/GenBank/DDBJ whole genome shotgun (WGS) entry which is preliminary data.</text>
</comment>
<dbReference type="SFLD" id="SFLDG00358">
    <property type="entry name" value="Main_(cytGST)"/>
    <property type="match status" value="1"/>
</dbReference>
<proteinExistence type="predicted"/>
<dbReference type="PANTHER" id="PTHR42673:SF4">
    <property type="entry name" value="MALEYLACETOACETATE ISOMERASE"/>
    <property type="match status" value="1"/>
</dbReference>
<dbReference type="InterPro" id="IPR036282">
    <property type="entry name" value="Glutathione-S-Trfase_C_sf"/>
</dbReference>
<protein>
    <submittedName>
        <fullName evidence="2">Glutathione S-transferase family protein</fullName>
    </submittedName>
</protein>
<gene>
    <name evidence="2" type="ORF">V3328_22845</name>
</gene>
<dbReference type="InterPro" id="IPR040079">
    <property type="entry name" value="Glutathione_S-Trfase"/>
</dbReference>
<dbReference type="SFLD" id="SFLDS00019">
    <property type="entry name" value="Glutathione_Transferase_(cytos"/>
    <property type="match status" value="1"/>
</dbReference>